<reference evidence="2 3" key="1">
    <citation type="submission" date="2014-12" db="EMBL/GenBank/DDBJ databases">
        <title>Comparative genomics of the lactic acid bacteria isolated from the honey bee gut.</title>
        <authorList>
            <person name="Ellegaard K.M."/>
            <person name="Tamarit D."/>
            <person name="Javelind E."/>
            <person name="Olofsson T."/>
            <person name="Andersson S.G."/>
            <person name="Vasquez A."/>
        </authorList>
    </citation>
    <scope>NUCLEOTIDE SEQUENCE [LARGE SCALE GENOMIC DNA]</scope>
    <source>
        <strain evidence="2 3">Bin7</strain>
    </source>
</reference>
<feature type="compositionally biased region" description="Basic and acidic residues" evidence="1">
    <location>
        <begin position="134"/>
        <end position="149"/>
    </location>
</feature>
<protein>
    <submittedName>
        <fullName evidence="2">Uncharacterized protein</fullName>
    </submittedName>
</protein>
<name>A0A0F4KW22_9BIFI</name>
<feature type="region of interest" description="Disordered" evidence="1">
    <location>
        <begin position="134"/>
        <end position="157"/>
    </location>
</feature>
<evidence type="ECO:0000313" key="2">
    <source>
        <dbReference type="EMBL" id="KJY50209.1"/>
    </source>
</evidence>
<sequence>MISIVRKRLACAVNWLLMKSSRWHQADKESVILIKSWLHEKGSDTSITDLAELLGFSAAKMYSIMHLTGVPLTIAEFAIVCKHFGKDPTEQCMNIFDKCGYDLNPEHATLLKEASGGRRLGQRIQEALTAYLRETDHQQEETHSPATERIRRHSRKK</sequence>
<dbReference type="EMBL" id="JWMF01000007">
    <property type="protein sequence ID" value="KJY50209.1"/>
    <property type="molecule type" value="Genomic_DNA"/>
</dbReference>
<evidence type="ECO:0000256" key="1">
    <source>
        <dbReference type="SAM" id="MobiDB-lite"/>
    </source>
</evidence>
<accession>A0A0F4KW22</accession>
<dbReference type="RefSeq" id="WP_045935450.1">
    <property type="nucleotide sequence ID" value="NZ_KQ033885.1"/>
</dbReference>
<organism evidence="2 3">
    <name type="scientific">Bifidobacterium mellis</name>
    <dbReference type="NCBI Taxonomy" id="1293823"/>
    <lineage>
        <taxon>Bacteria</taxon>
        <taxon>Bacillati</taxon>
        <taxon>Actinomycetota</taxon>
        <taxon>Actinomycetes</taxon>
        <taxon>Bifidobacteriales</taxon>
        <taxon>Bifidobacteriaceae</taxon>
        <taxon>Bifidobacterium</taxon>
    </lineage>
</organism>
<dbReference type="Proteomes" id="UP000033567">
    <property type="component" value="Unassembled WGS sequence"/>
</dbReference>
<gene>
    <name evidence="2" type="ORF">JF70_08980</name>
</gene>
<dbReference type="AlphaFoldDB" id="A0A0F4KW22"/>
<proteinExistence type="predicted"/>
<comment type="caution">
    <text evidence="2">The sequence shown here is derived from an EMBL/GenBank/DDBJ whole genome shotgun (WGS) entry which is preliminary data.</text>
</comment>
<dbReference type="PATRIC" id="fig|1684.5.peg.945"/>
<keyword evidence="3" id="KW-1185">Reference proteome</keyword>
<evidence type="ECO:0000313" key="3">
    <source>
        <dbReference type="Proteomes" id="UP000033567"/>
    </source>
</evidence>